<evidence type="ECO:0008006" key="3">
    <source>
        <dbReference type="Google" id="ProtNLM"/>
    </source>
</evidence>
<evidence type="ECO:0000313" key="2">
    <source>
        <dbReference type="Proteomes" id="UP000177331"/>
    </source>
</evidence>
<protein>
    <recommendedName>
        <fullName evidence="3">Type II toxin-antitoxin system mRNA interferase toxin, RelE/StbE family</fullName>
    </recommendedName>
</protein>
<dbReference type="Gene3D" id="3.30.2310.20">
    <property type="entry name" value="RelE-like"/>
    <property type="match status" value="1"/>
</dbReference>
<dbReference type="Proteomes" id="UP000177331">
    <property type="component" value="Unassembled WGS sequence"/>
</dbReference>
<dbReference type="EMBL" id="MGFD01000043">
    <property type="protein sequence ID" value="OGL97551.1"/>
    <property type="molecule type" value="Genomic_DNA"/>
</dbReference>
<evidence type="ECO:0000313" key="1">
    <source>
        <dbReference type="EMBL" id="OGL97551.1"/>
    </source>
</evidence>
<sequence>MEIHYAPSFLRSYKKLSVSLQLEVKAKIALFRDVDNHTVLFVHKLKGALEEQYSFRVNYKIRIVFYYLPTKPKSAYLITVGDHDIYD</sequence>
<proteinExistence type="predicted"/>
<dbReference type="InterPro" id="IPR035093">
    <property type="entry name" value="RelE/ParE_toxin_dom_sf"/>
</dbReference>
<dbReference type="AlphaFoldDB" id="A0A1F7W421"/>
<organism evidence="1 2">
    <name type="scientific">Candidatus Uhrbacteria bacterium RIFOXYB2_FULL_45_11</name>
    <dbReference type="NCBI Taxonomy" id="1802421"/>
    <lineage>
        <taxon>Bacteria</taxon>
        <taxon>Candidatus Uhriibacteriota</taxon>
    </lineage>
</organism>
<reference evidence="1 2" key="1">
    <citation type="journal article" date="2016" name="Nat. Commun.">
        <title>Thousands of microbial genomes shed light on interconnected biogeochemical processes in an aquifer system.</title>
        <authorList>
            <person name="Anantharaman K."/>
            <person name="Brown C.T."/>
            <person name="Hug L.A."/>
            <person name="Sharon I."/>
            <person name="Castelle C.J."/>
            <person name="Probst A.J."/>
            <person name="Thomas B.C."/>
            <person name="Singh A."/>
            <person name="Wilkins M.J."/>
            <person name="Karaoz U."/>
            <person name="Brodie E.L."/>
            <person name="Williams K.H."/>
            <person name="Hubbard S.S."/>
            <person name="Banfield J.F."/>
        </authorList>
    </citation>
    <scope>NUCLEOTIDE SEQUENCE [LARGE SCALE GENOMIC DNA]</scope>
</reference>
<dbReference type="SUPFAM" id="SSF143011">
    <property type="entry name" value="RelE-like"/>
    <property type="match status" value="1"/>
</dbReference>
<comment type="caution">
    <text evidence="1">The sequence shown here is derived from an EMBL/GenBank/DDBJ whole genome shotgun (WGS) entry which is preliminary data.</text>
</comment>
<accession>A0A1F7W421</accession>
<gene>
    <name evidence="1" type="ORF">A2318_02980</name>
</gene>
<name>A0A1F7W421_9BACT</name>